<dbReference type="RefSeq" id="WP_184311161.1">
    <property type="nucleotide sequence ID" value="NZ_JACHEN010000016.1"/>
</dbReference>
<proteinExistence type="predicted"/>
<keyword evidence="2" id="KW-1185">Reference proteome</keyword>
<organism evidence="1 2">
    <name type="scientific">Anaerosolibacter carboniphilus</name>
    <dbReference type="NCBI Taxonomy" id="1417629"/>
    <lineage>
        <taxon>Bacteria</taxon>
        <taxon>Bacillati</taxon>
        <taxon>Bacillota</taxon>
        <taxon>Clostridia</taxon>
        <taxon>Peptostreptococcales</taxon>
        <taxon>Thermotaleaceae</taxon>
        <taxon>Anaerosolibacter</taxon>
    </lineage>
</organism>
<reference evidence="1 2" key="1">
    <citation type="submission" date="2020-08" db="EMBL/GenBank/DDBJ databases">
        <title>Genomic Encyclopedia of Type Strains, Phase IV (KMG-IV): sequencing the most valuable type-strain genomes for metagenomic binning, comparative biology and taxonomic classification.</title>
        <authorList>
            <person name="Goeker M."/>
        </authorList>
    </citation>
    <scope>NUCLEOTIDE SEQUENCE [LARGE SCALE GENOMIC DNA]</scope>
    <source>
        <strain evidence="1 2">DSM 103526</strain>
    </source>
</reference>
<gene>
    <name evidence="1" type="ORF">HNQ80_002746</name>
</gene>
<evidence type="ECO:0000313" key="1">
    <source>
        <dbReference type="EMBL" id="MBB6216642.1"/>
    </source>
</evidence>
<dbReference type="AlphaFoldDB" id="A0A841L0E5"/>
<dbReference type="Proteomes" id="UP000579281">
    <property type="component" value="Unassembled WGS sequence"/>
</dbReference>
<evidence type="ECO:0000313" key="2">
    <source>
        <dbReference type="Proteomes" id="UP000579281"/>
    </source>
</evidence>
<protein>
    <submittedName>
        <fullName evidence="1">Uncharacterized protein</fullName>
    </submittedName>
</protein>
<dbReference type="EMBL" id="JACHEN010000016">
    <property type="protein sequence ID" value="MBB6216642.1"/>
    <property type="molecule type" value="Genomic_DNA"/>
</dbReference>
<comment type="caution">
    <text evidence="1">The sequence shown here is derived from an EMBL/GenBank/DDBJ whole genome shotgun (WGS) entry which is preliminary data.</text>
</comment>
<accession>A0A841L0E5</accession>
<name>A0A841L0E5_9FIRM</name>
<sequence length="56" mass="6695">MSIIMFRIKFELLKDFSKRLKKEDVPIPIQKAMIKHYAIDLKLTLTDSMTHELVIY</sequence>